<dbReference type="EMBL" id="FNQN01000004">
    <property type="protein sequence ID" value="SEA24667.1"/>
    <property type="molecule type" value="Genomic_DNA"/>
</dbReference>
<keyword evidence="1" id="KW-0732">Signal</keyword>
<accession>A0A1H3ZLY8</accession>
<organism evidence="2 3">
    <name type="scientific">Desulfuromusa kysingii</name>
    <dbReference type="NCBI Taxonomy" id="37625"/>
    <lineage>
        <taxon>Bacteria</taxon>
        <taxon>Pseudomonadati</taxon>
        <taxon>Thermodesulfobacteriota</taxon>
        <taxon>Desulfuromonadia</taxon>
        <taxon>Desulfuromonadales</taxon>
        <taxon>Geopsychrobacteraceae</taxon>
        <taxon>Desulfuromusa</taxon>
    </lineage>
</organism>
<protein>
    <recommendedName>
        <fullName evidence="4">Curli production assembly/transport component CsgG</fullName>
    </recommendedName>
</protein>
<evidence type="ECO:0000313" key="2">
    <source>
        <dbReference type="EMBL" id="SEA24667.1"/>
    </source>
</evidence>
<feature type="signal peptide" evidence="1">
    <location>
        <begin position="1"/>
        <end position="20"/>
    </location>
</feature>
<name>A0A1H3ZLY8_9BACT</name>
<keyword evidence="3" id="KW-1185">Reference proteome</keyword>
<dbReference type="PROSITE" id="PS51257">
    <property type="entry name" value="PROKAR_LIPOPROTEIN"/>
    <property type="match status" value="1"/>
</dbReference>
<sequence>MKTFLFLSTILMLTAGCSLKLPTPPWVETSLEINPVTRTDYDSSVDAQLATLVRQVTKQLSGLSCKDIGILQIVNLQGEEGNFEKYVKDELTNRLSRTYKFRVFPIDELTDDLIDSNQSILDEIIYFFKREPVYLTGTTVDLPKGIKVGIQITSIKSGQVLGTASMLFSKDRSLLTLIGKGDTIIKDTMRNSSSRISHYEDRMTGRIIKVSDNDYVELIHGTYTLYVKRINFEYSLFTDEESTVEIFLNEDYRVMSAGDMVNFSYGSHQFVLSLQRVTNHKALFTFANLNETENDDDSETTTSIDLKQMDDQPISQNLLLSGFVTPINTTDRSKLFEFPLEYRLLFIAGMSLPRRRRNSHKTLTKNLA</sequence>
<dbReference type="Proteomes" id="UP000199409">
    <property type="component" value="Unassembled WGS sequence"/>
</dbReference>
<feature type="chain" id="PRO_5011748186" description="Curli production assembly/transport component CsgG" evidence="1">
    <location>
        <begin position="21"/>
        <end position="368"/>
    </location>
</feature>
<evidence type="ECO:0000256" key="1">
    <source>
        <dbReference type="SAM" id="SignalP"/>
    </source>
</evidence>
<proteinExistence type="predicted"/>
<reference evidence="2 3" key="1">
    <citation type="submission" date="2016-10" db="EMBL/GenBank/DDBJ databases">
        <authorList>
            <person name="de Groot N.N."/>
        </authorList>
    </citation>
    <scope>NUCLEOTIDE SEQUENCE [LARGE SCALE GENOMIC DNA]</scope>
    <source>
        <strain evidence="2 3">DSM 7343</strain>
    </source>
</reference>
<evidence type="ECO:0008006" key="4">
    <source>
        <dbReference type="Google" id="ProtNLM"/>
    </source>
</evidence>
<dbReference type="AlphaFoldDB" id="A0A1H3ZLY8"/>
<gene>
    <name evidence="2" type="ORF">SAMN05660420_01584</name>
</gene>
<evidence type="ECO:0000313" key="3">
    <source>
        <dbReference type="Proteomes" id="UP000199409"/>
    </source>
</evidence>